<sequence>MDIILGIGSRVRHTDFGEGVVINIASIGYTITFFRHGAKVIKINTPLEIIEAVELETDLVSLFDVQQTLNKVLQKWMDATEMVPLGDKWKGGKLILKPGRHDLAAKEMPIDSFFHKIVMVRDRLRVLEQRVNASNLSDEEKVNIQQYITKIYGSMTSFNLLFKHTEHHFVGEKTVSENA</sequence>
<evidence type="ECO:0000313" key="1">
    <source>
        <dbReference type="EMBL" id="AEI50105.1"/>
    </source>
</evidence>
<organism evidence="1 2">
    <name type="scientific">Runella slithyformis (strain ATCC 29530 / DSM 19594 / LMG 11500 / NCIMB 11436 / LSU 4)</name>
    <dbReference type="NCBI Taxonomy" id="761193"/>
    <lineage>
        <taxon>Bacteria</taxon>
        <taxon>Pseudomonadati</taxon>
        <taxon>Bacteroidota</taxon>
        <taxon>Cytophagia</taxon>
        <taxon>Cytophagales</taxon>
        <taxon>Spirosomataceae</taxon>
        <taxon>Runella</taxon>
    </lineage>
</organism>
<dbReference type="EMBL" id="CP002859">
    <property type="protein sequence ID" value="AEI50105.1"/>
    <property type="molecule type" value="Genomic_DNA"/>
</dbReference>
<gene>
    <name evidence="1" type="ordered locus">Runsl_3747</name>
</gene>
<dbReference type="RefSeq" id="WP_013929408.1">
    <property type="nucleotide sequence ID" value="NC_015703.1"/>
</dbReference>
<reference evidence="2" key="1">
    <citation type="submission" date="2011-06" db="EMBL/GenBank/DDBJ databases">
        <title>The complete genome of chromosome of Runella slithyformis DSM 19594.</title>
        <authorList>
            <consortium name="US DOE Joint Genome Institute (JGI-PGF)"/>
            <person name="Lucas S."/>
            <person name="Han J."/>
            <person name="Lapidus A."/>
            <person name="Bruce D."/>
            <person name="Goodwin L."/>
            <person name="Pitluck S."/>
            <person name="Peters L."/>
            <person name="Kyrpides N."/>
            <person name="Mavromatis K."/>
            <person name="Ivanova N."/>
            <person name="Ovchinnikova G."/>
            <person name="Zhang X."/>
            <person name="Misra M."/>
            <person name="Detter J.C."/>
            <person name="Tapia R."/>
            <person name="Han C."/>
            <person name="Land M."/>
            <person name="Hauser L."/>
            <person name="Markowitz V."/>
            <person name="Cheng J.-F."/>
            <person name="Hugenholtz P."/>
            <person name="Woyke T."/>
            <person name="Wu D."/>
            <person name="Tindall B."/>
            <person name="Faehrich R."/>
            <person name="Brambilla E."/>
            <person name="Klenk H.-P."/>
            <person name="Eisen J.A."/>
        </authorList>
    </citation>
    <scope>NUCLEOTIDE SEQUENCE [LARGE SCALE GENOMIC DNA]</scope>
    <source>
        <strain evidence="2">ATCC 29530 / DSM 19594 / LMG 11500 / NCIMB 11436 / LSU 4</strain>
    </source>
</reference>
<dbReference type="Proteomes" id="UP000000493">
    <property type="component" value="Chromosome"/>
</dbReference>
<accession>A0A7U3ZMT7</accession>
<proteinExistence type="predicted"/>
<evidence type="ECO:0000313" key="2">
    <source>
        <dbReference type="Proteomes" id="UP000000493"/>
    </source>
</evidence>
<keyword evidence="2" id="KW-1185">Reference proteome</keyword>
<dbReference type="KEGG" id="rsi:Runsl_3747"/>
<dbReference type="AlphaFoldDB" id="A0A7U3ZMT7"/>
<name>A0A7U3ZMT7_RUNSL</name>
<reference evidence="1 2" key="2">
    <citation type="journal article" date="2012" name="Stand. Genomic Sci.">
        <title>Complete genome sequence of the aquatic bacterium Runella slithyformis type strain (LSU 4(T)).</title>
        <authorList>
            <person name="Copeland A."/>
            <person name="Zhang X."/>
            <person name="Misra M."/>
            <person name="Lapidus A."/>
            <person name="Nolan M."/>
            <person name="Lucas S."/>
            <person name="Deshpande S."/>
            <person name="Cheng J.F."/>
            <person name="Tapia R."/>
            <person name="Goodwin L.A."/>
            <person name="Pitluck S."/>
            <person name="Liolios K."/>
            <person name="Pagani I."/>
            <person name="Ivanova N."/>
            <person name="Mikhailova N."/>
            <person name="Pati A."/>
            <person name="Chen A."/>
            <person name="Palaniappan K."/>
            <person name="Land M."/>
            <person name="Hauser L."/>
            <person name="Pan C."/>
            <person name="Jeffries C.D."/>
            <person name="Detter J.C."/>
            <person name="Brambilla E.M."/>
            <person name="Rohde M."/>
            <person name="Djao O.D."/>
            <person name="Goker M."/>
            <person name="Sikorski J."/>
            <person name="Tindall B.J."/>
            <person name="Woyke T."/>
            <person name="Bristow J."/>
            <person name="Eisen J.A."/>
            <person name="Markowitz V."/>
            <person name="Hugenholtz P."/>
            <person name="Kyrpides N.C."/>
            <person name="Klenk H.P."/>
            <person name="Mavromatis K."/>
        </authorList>
    </citation>
    <scope>NUCLEOTIDE SEQUENCE [LARGE SCALE GENOMIC DNA]</scope>
    <source>
        <strain evidence="2">ATCC 29530 / DSM 19594 / LMG 11500 / NCIMB 11436 / LSU 4</strain>
    </source>
</reference>
<protein>
    <submittedName>
        <fullName evidence="1">Uncharacterized protein</fullName>
    </submittedName>
</protein>